<feature type="region of interest" description="Disordered" evidence="6">
    <location>
        <begin position="435"/>
        <end position="475"/>
    </location>
</feature>
<organism evidence="7 8">
    <name type="scientific">Frondihabitans peucedani</name>
    <dbReference type="NCBI Taxonomy" id="598626"/>
    <lineage>
        <taxon>Bacteria</taxon>
        <taxon>Bacillati</taxon>
        <taxon>Actinomycetota</taxon>
        <taxon>Actinomycetes</taxon>
        <taxon>Micrococcales</taxon>
        <taxon>Microbacteriaceae</taxon>
        <taxon>Frondihabitans</taxon>
    </lineage>
</organism>
<gene>
    <name evidence="7" type="ORF">GCM10022256_12570</name>
</gene>
<dbReference type="PIRSF" id="PIRSF001434">
    <property type="entry name" value="CGS"/>
    <property type="match status" value="1"/>
</dbReference>
<dbReference type="InterPro" id="IPR015422">
    <property type="entry name" value="PyrdxlP-dep_Trfase_small"/>
</dbReference>
<feature type="compositionally biased region" description="Gly residues" evidence="6">
    <location>
        <begin position="435"/>
        <end position="446"/>
    </location>
</feature>
<sequence length="475" mass="49729">MTSSEFDFDTRQIHAGTRPDAEFGARLPPVYQTAGFVFDSFDDGEGRFNGTVAGPAYSRTDNPTNAAVARRLADLEGGAGGLLTSSGTAAIAATLNSLAVAGDHVLATDSLYEGTRTLFSNSFGRQGVEIELLPADAPLEVWQRAIRPTTKALFTETIPNPKNDVVDLERLAGIARAGGFPLIVDNTVATPYLNRPIEHGADLVIHSTSKWLSGHGAVIGGVVIDAGTFDWDSQASRFPNIASPSTRGVASFTERFGRLAFLTYLRSVTALDYGPTLPATSAFMLLQGIETLSLRMDRHVSNSLALAQWLEHRDEVTSVSYPGLVTDPSYARAQKYLPQGSGAVVTFELAGGREASRAFIDSLQLISKMTHLGDVRTLAIHTGSTIHGHLTEAERLERGITQGTIRLSIGLESVRDLRADLERALGAAAAVAGSGSGALAGAGSAAGSGAPSDAASTDAASLDAASTETDDAEAA</sequence>
<dbReference type="InterPro" id="IPR000277">
    <property type="entry name" value="Cys/Met-Metab_PyrdxlP-dep_enz"/>
</dbReference>
<dbReference type="InterPro" id="IPR006235">
    <property type="entry name" value="OAc-hSer/O-AcSer_sulfhydrylase"/>
</dbReference>
<dbReference type="SUPFAM" id="SSF53383">
    <property type="entry name" value="PLP-dependent transferases"/>
    <property type="match status" value="1"/>
</dbReference>
<proteinExistence type="inferred from homology"/>
<evidence type="ECO:0000256" key="6">
    <source>
        <dbReference type="SAM" id="MobiDB-lite"/>
    </source>
</evidence>
<name>A0ABP8E097_9MICO</name>
<comment type="cofactor">
    <cofactor evidence="1 5">
        <name>pyridoxal 5'-phosphate</name>
        <dbReference type="ChEBI" id="CHEBI:597326"/>
    </cofactor>
</comment>
<dbReference type="InterPro" id="IPR015421">
    <property type="entry name" value="PyrdxlP-dep_Trfase_major"/>
</dbReference>
<feature type="region of interest" description="Disordered" evidence="6">
    <location>
        <begin position="1"/>
        <end position="21"/>
    </location>
</feature>
<evidence type="ECO:0000256" key="3">
    <source>
        <dbReference type="ARBA" id="ARBA00022679"/>
    </source>
</evidence>
<comment type="caution">
    <text evidence="7">The sequence shown here is derived from an EMBL/GenBank/DDBJ whole genome shotgun (WGS) entry which is preliminary data.</text>
</comment>
<feature type="compositionally biased region" description="Basic and acidic residues" evidence="6">
    <location>
        <begin position="8"/>
        <end position="21"/>
    </location>
</feature>
<dbReference type="PANTHER" id="PTHR43797:SF2">
    <property type="entry name" value="HOMOCYSTEINE_CYSTEINE SYNTHASE"/>
    <property type="match status" value="1"/>
</dbReference>
<dbReference type="Gene3D" id="3.40.640.10">
    <property type="entry name" value="Type I PLP-dependent aspartate aminotransferase-like (Major domain)"/>
    <property type="match status" value="1"/>
</dbReference>
<protein>
    <submittedName>
        <fullName evidence="7">Bifunctional o-acetylhomoserine/o-acetylserine sulfhydrylase</fullName>
    </submittedName>
</protein>
<evidence type="ECO:0000256" key="2">
    <source>
        <dbReference type="ARBA" id="ARBA00009077"/>
    </source>
</evidence>
<feature type="compositionally biased region" description="Low complexity" evidence="6">
    <location>
        <begin position="447"/>
        <end position="467"/>
    </location>
</feature>
<keyword evidence="8" id="KW-1185">Reference proteome</keyword>
<evidence type="ECO:0000313" key="7">
    <source>
        <dbReference type="EMBL" id="GAA4265645.1"/>
    </source>
</evidence>
<dbReference type="EMBL" id="BAABAU010000001">
    <property type="protein sequence ID" value="GAA4265645.1"/>
    <property type="molecule type" value="Genomic_DNA"/>
</dbReference>
<comment type="similarity">
    <text evidence="2 5">Belongs to the trans-sulfuration enzymes family.</text>
</comment>
<keyword evidence="4 5" id="KW-0663">Pyridoxal phosphate</keyword>
<accession>A0ABP8E097</accession>
<evidence type="ECO:0000256" key="4">
    <source>
        <dbReference type="ARBA" id="ARBA00022898"/>
    </source>
</evidence>
<reference evidence="8" key="1">
    <citation type="journal article" date="2019" name="Int. J. Syst. Evol. Microbiol.">
        <title>The Global Catalogue of Microorganisms (GCM) 10K type strain sequencing project: providing services to taxonomists for standard genome sequencing and annotation.</title>
        <authorList>
            <consortium name="The Broad Institute Genomics Platform"/>
            <consortium name="The Broad Institute Genome Sequencing Center for Infectious Disease"/>
            <person name="Wu L."/>
            <person name="Ma J."/>
        </authorList>
    </citation>
    <scope>NUCLEOTIDE SEQUENCE [LARGE SCALE GENOMIC DNA]</scope>
    <source>
        <strain evidence="8">JCM 17442</strain>
    </source>
</reference>
<dbReference type="Proteomes" id="UP001501594">
    <property type="component" value="Unassembled WGS sequence"/>
</dbReference>
<dbReference type="PANTHER" id="PTHR43797">
    <property type="entry name" value="HOMOCYSTEINE/CYSTEINE SYNTHASE"/>
    <property type="match status" value="1"/>
</dbReference>
<dbReference type="Gene3D" id="3.90.1150.10">
    <property type="entry name" value="Aspartate Aminotransferase, domain 1"/>
    <property type="match status" value="1"/>
</dbReference>
<evidence type="ECO:0000256" key="5">
    <source>
        <dbReference type="RuleBase" id="RU362118"/>
    </source>
</evidence>
<evidence type="ECO:0000256" key="1">
    <source>
        <dbReference type="ARBA" id="ARBA00001933"/>
    </source>
</evidence>
<dbReference type="CDD" id="cd00614">
    <property type="entry name" value="CGS_like"/>
    <property type="match status" value="1"/>
</dbReference>
<dbReference type="RefSeq" id="WP_344794178.1">
    <property type="nucleotide sequence ID" value="NZ_BAABAU010000001.1"/>
</dbReference>
<evidence type="ECO:0000313" key="8">
    <source>
        <dbReference type="Proteomes" id="UP001501594"/>
    </source>
</evidence>
<keyword evidence="3" id="KW-0808">Transferase</keyword>
<dbReference type="InterPro" id="IPR015424">
    <property type="entry name" value="PyrdxlP-dep_Trfase"/>
</dbReference>
<dbReference type="Pfam" id="PF01053">
    <property type="entry name" value="Cys_Met_Meta_PP"/>
    <property type="match status" value="1"/>
</dbReference>